<keyword evidence="4" id="KW-0812">Transmembrane</keyword>
<reference evidence="7 8" key="1">
    <citation type="journal article" date="2013" name="BMC Genomics">
        <title>Reconstruction of the lipid metabolism for the microalga Monoraphidium neglectum from its genome sequence reveals characteristics suitable for biofuel production.</title>
        <authorList>
            <person name="Bogen C."/>
            <person name="Al-Dilaimi A."/>
            <person name="Albersmeier A."/>
            <person name="Wichmann J."/>
            <person name="Grundmann M."/>
            <person name="Rupp O."/>
            <person name="Lauersen K.J."/>
            <person name="Blifernez-Klassen O."/>
            <person name="Kalinowski J."/>
            <person name="Goesmann A."/>
            <person name="Mussgnug J.H."/>
            <person name="Kruse O."/>
        </authorList>
    </citation>
    <scope>NUCLEOTIDE SEQUENCE [LARGE SCALE GENOMIC DNA]</scope>
    <source>
        <strain evidence="7 8">SAG 48.87</strain>
    </source>
</reference>
<dbReference type="Gene3D" id="3.40.47.10">
    <property type="match status" value="1"/>
</dbReference>
<feature type="non-terminal residue" evidence="7">
    <location>
        <position position="446"/>
    </location>
</feature>
<comment type="similarity">
    <text evidence="1">Belongs to the thiolase-like superfamily. Chalcone/stilbene synthases family.</text>
</comment>
<dbReference type="SUPFAM" id="SSF53901">
    <property type="entry name" value="Thiolase-like"/>
    <property type="match status" value="1"/>
</dbReference>
<feature type="domain" description="Beta-ketoacyl-[acyl-carrier-protein] synthase III C-terminal" evidence="6">
    <location>
        <begin position="349"/>
        <end position="429"/>
    </location>
</feature>
<evidence type="ECO:0000259" key="6">
    <source>
        <dbReference type="Pfam" id="PF08541"/>
    </source>
</evidence>
<proteinExistence type="inferred from homology"/>
<evidence type="ECO:0000313" key="8">
    <source>
        <dbReference type="Proteomes" id="UP000054498"/>
    </source>
</evidence>
<gene>
    <name evidence="7" type="ORF">MNEG_14110</name>
</gene>
<dbReference type="OrthoDB" id="534743at2759"/>
<accession>A0A0D2J1D0</accession>
<dbReference type="InterPro" id="IPR013747">
    <property type="entry name" value="ACP_syn_III_C"/>
</dbReference>
<evidence type="ECO:0000313" key="7">
    <source>
        <dbReference type="EMBL" id="KIY93852.1"/>
    </source>
</evidence>
<evidence type="ECO:0000256" key="2">
    <source>
        <dbReference type="ARBA" id="ARBA00012307"/>
    </source>
</evidence>
<dbReference type="InterPro" id="IPR012392">
    <property type="entry name" value="3-ktacl-CoA_syn"/>
</dbReference>
<dbReference type="EC" id="2.3.1.199" evidence="2"/>
<evidence type="ECO:0000256" key="4">
    <source>
        <dbReference type="SAM" id="Phobius"/>
    </source>
</evidence>
<organism evidence="7 8">
    <name type="scientific">Monoraphidium neglectum</name>
    <dbReference type="NCBI Taxonomy" id="145388"/>
    <lineage>
        <taxon>Eukaryota</taxon>
        <taxon>Viridiplantae</taxon>
        <taxon>Chlorophyta</taxon>
        <taxon>core chlorophytes</taxon>
        <taxon>Chlorophyceae</taxon>
        <taxon>CS clade</taxon>
        <taxon>Sphaeropleales</taxon>
        <taxon>Selenastraceae</taxon>
        <taxon>Monoraphidium</taxon>
    </lineage>
</organism>
<sequence length="446" mass="48953">MQTGALEAFQLLTDRLGIGVGIVLVALAAAAALLVRLLPARRPPVQLVDFAVHRAPASWRLRRAELAPMSEGLFSPEDLEFQEKVTLRSGLGDETAVTPAIMARLTGMSVARHEFEVMCFSAVEQLLAKTGVSPKQIRFLVTNSSLFNPTPSLSAVIMNKFKFGPKTQNFSLGGMGCSAGVIALDLAQQLLERHPDEYCLVVSHENITNAHYKGADRSMQVSNCIFRANGAAVLLSSRRADARRAKYRLAHVVRTNLAADDQAYNCVLQMDDDEQKWGVRLGKDLMAVAARALRANMTSLGPLVLPLSEQLLFAANLLARRLAAASKPAARALPLTWTRPYTPDFKRAFDHMCIHTGGRGVIDTIEKELALPKAWVEASRAALYQFGNTSSASIWYILAYLEHNGRVRKGDRVWQLGFGSGFKCNSAVWVAARRVRDAHPAWEGFD</sequence>
<keyword evidence="8" id="KW-1185">Reference proteome</keyword>
<keyword evidence="4" id="KW-0472">Membrane</keyword>
<keyword evidence="4" id="KW-1133">Transmembrane helix</keyword>
<dbReference type="AlphaFoldDB" id="A0A0D2J1D0"/>
<dbReference type="EMBL" id="KK104479">
    <property type="protein sequence ID" value="KIY93852.1"/>
    <property type="molecule type" value="Genomic_DNA"/>
</dbReference>
<dbReference type="InterPro" id="IPR013601">
    <property type="entry name" value="FAE1_typ3_polyketide_synth"/>
</dbReference>
<keyword evidence="3 7" id="KW-0808">Transferase</keyword>
<protein>
    <recommendedName>
        <fullName evidence="2">very-long-chain 3-oxoacyl-CoA synthase</fullName>
        <ecNumber evidence="2">2.3.1.199</ecNumber>
    </recommendedName>
</protein>
<dbReference type="Pfam" id="PF08392">
    <property type="entry name" value="FAE1_CUT1_RppA"/>
    <property type="match status" value="1"/>
</dbReference>
<dbReference type="GeneID" id="25731640"/>
<dbReference type="Pfam" id="PF08541">
    <property type="entry name" value="ACP_syn_III_C"/>
    <property type="match status" value="1"/>
</dbReference>
<dbReference type="RefSeq" id="XP_013892872.1">
    <property type="nucleotide sequence ID" value="XM_014037418.1"/>
</dbReference>
<dbReference type="GO" id="GO:0016020">
    <property type="term" value="C:membrane"/>
    <property type="evidence" value="ECO:0007669"/>
    <property type="project" value="InterPro"/>
</dbReference>
<dbReference type="PIRSF" id="PIRSF036417">
    <property type="entry name" value="3-ktacl-CoA_syn"/>
    <property type="match status" value="1"/>
</dbReference>
<dbReference type="GO" id="GO:0006633">
    <property type="term" value="P:fatty acid biosynthetic process"/>
    <property type="evidence" value="ECO:0007669"/>
    <property type="project" value="InterPro"/>
</dbReference>
<feature type="domain" description="FAE" evidence="5">
    <location>
        <begin position="41"/>
        <end position="322"/>
    </location>
</feature>
<dbReference type="CDD" id="cd00831">
    <property type="entry name" value="CHS_like"/>
    <property type="match status" value="1"/>
</dbReference>
<name>A0A0D2J1D0_9CHLO</name>
<dbReference type="Proteomes" id="UP000054498">
    <property type="component" value="Unassembled WGS sequence"/>
</dbReference>
<evidence type="ECO:0000259" key="5">
    <source>
        <dbReference type="Pfam" id="PF08392"/>
    </source>
</evidence>
<evidence type="ECO:0000256" key="1">
    <source>
        <dbReference type="ARBA" id="ARBA00005531"/>
    </source>
</evidence>
<dbReference type="PANTHER" id="PTHR31561">
    <property type="entry name" value="3-KETOACYL-COA SYNTHASE"/>
    <property type="match status" value="1"/>
</dbReference>
<keyword evidence="7" id="KW-0012">Acyltransferase</keyword>
<dbReference type="GO" id="GO:0009922">
    <property type="term" value="F:fatty acid elongase activity"/>
    <property type="evidence" value="ECO:0007669"/>
    <property type="project" value="UniProtKB-EC"/>
</dbReference>
<evidence type="ECO:0000256" key="3">
    <source>
        <dbReference type="ARBA" id="ARBA00022679"/>
    </source>
</evidence>
<dbReference type="KEGG" id="mng:MNEG_14110"/>
<dbReference type="InterPro" id="IPR016039">
    <property type="entry name" value="Thiolase-like"/>
</dbReference>
<feature type="transmembrane region" description="Helical" evidence="4">
    <location>
        <begin position="16"/>
        <end position="38"/>
    </location>
</feature>
<dbReference type="STRING" id="145388.A0A0D2J1D0"/>